<gene>
    <name evidence="2" type="ORF">ASPGLDRAFT_224748</name>
</gene>
<dbReference type="RefSeq" id="XP_022405951.1">
    <property type="nucleotide sequence ID" value="XM_022543183.1"/>
</dbReference>
<dbReference type="VEuPathDB" id="FungiDB:ASPGLDRAFT_224748"/>
<reference evidence="3" key="1">
    <citation type="journal article" date="2017" name="Genome Biol.">
        <title>Comparative genomics reveals high biological diversity and specific adaptations in the industrially and medically important fungal genus Aspergillus.</title>
        <authorList>
            <person name="de Vries R.P."/>
            <person name="Riley R."/>
            <person name="Wiebenga A."/>
            <person name="Aguilar-Osorio G."/>
            <person name="Amillis S."/>
            <person name="Uchima C.A."/>
            <person name="Anderluh G."/>
            <person name="Asadollahi M."/>
            <person name="Askin M."/>
            <person name="Barry K."/>
            <person name="Battaglia E."/>
            <person name="Bayram O."/>
            <person name="Benocci T."/>
            <person name="Braus-Stromeyer S.A."/>
            <person name="Caldana C."/>
            <person name="Canovas D."/>
            <person name="Cerqueira G.C."/>
            <person name="Chen F."/>
            <person name="Chen W."/>
            <person name="Choi C."/>
            <person name="Clum A."/>
            <person name="Dos Santos R.A."/>
            <person name="Damasio A.R."/>
            <person name="Diallinas G."/>
            <person name="Emri T."/>
            <person name="Fekete E."/>
            <person name="Flipphi M."/>
            <person name="Freyberg S."/>
            <person name="Gallo A."/>
            <person name="Gournas C."/>
            <person name="Habgood R."/>
            <person name="Hainaut M."/>
            <person name="Harispe M.L."/>
            <person name="Henrissat B."/>
            <person name="Hilden K.S."/>
            <person name="Hope R."/>
            <person name="Hossain A."/>
            <person name="Karabika E."/>
            <person name="Karaffa L."/>
            <person name="Karanyi Z."/>
            <person name="Krasevec N."/>
            <person name="Kuo A."/>
            <person name="Kusch H."/>
            <person name="LaButti K."/>
            <person name="Lagendijk E.L."/>
            <person name="Lapidus A."/>
            <person name="Levasseur A."/>
            <person name="Lindquist E."/>
            <person name="Lipzen A."/>
            <person name="Logrieco A.F."/>
            <person name="MacCabe A."/>
            <person name="Maekelae M.R."/>
            <person name="Malavazi I."/>
            <person name="Melin P."/>
            <person name="Meyer V."/>
            <person name="Mielnichuk N."/>
            <person name="Miskei M."/>
            <person name="Molnar A.P."/>
            <person name="Mule G."/>
            <person name="Ngan C.Y."/>
            <person name="Orejas M."/>
            <person name="Orosz E."/>
            <person name="Ouedraogo J.P."/>
            <person name="Overkamp K.M."/>
            <person name="Park H.-S."/>
            <person name="Perrone G."/>
            <person name="Piumi F."/>
            <person name="Punt P.J."/>
            <person name="Ram A.F."/>
            <person name="Ramon A."/>
            <person name="Rauscher S."/>
            <person name="Record E."/>
            <person name="Riano-Pachon D.M."/>
            <person name="Robert V."/>
            <person name="Roehrig J."/>
            <person name="Ruller R."/>
            <person name="Salamov A."/>
            <person name="Salih N.S."/>
            <person name="Samson R.A."/>
            <person name="Sandor E."/>
            <person name="Sanguinetti M."/>
            <person name="Schuetze T."/>
            <person name="Sepcic K."/>
            <person name="Shelest E."/>
            <person name="Sherlock G."/>
            <person name="Sophianopoulou V."/>
            <person name="Squina F.M."/>
            <person name="Sun H."/>
            <person name="Susca A."/>
            <person name="Todd R.B."/>
            <person name="Tsang A."/>
            <person name="Unkles S.E."/>
            <person name="van de Wiele N."/>
            <person name="van Rossen-Uffink D."/>
            <person name="Oliveira J.V."/>
            <person name="Vesth T.C."/>
            <person name="Visser J."/>
            <person name="Yu J.-H."/>
            <person name="Zhou M."/>
            <person name="Andersen M.R."/>
            <person name="Archer D.B."/>
            <person name="Baker S.E."/>
            <person name="Benoit I."/>
            <person name="Brakhage A.A."/>
            <person name="Braus G.H."/>
            <person name="Fischer R."/>
            <person name="Frisvad J.C."/>
            <person name="Goldman G.H."/>
            <person name="Houbraken J."/>
            <person name="Oakley B."/>
            <person name="Pocsi I."/>
            <person name="Scazzocchio C."/>
            <person name="Seiboth B."/>
            <person name="vanKuyk P.A."/>
            <person name="Wortman J."/>
            <person name="Dyer P.S."/>
            <person name="Grigoriev I.V."/>
        </authorList>
    </citation>
    <scope>NUCLEOTIDE SEQUENCE [LARGE SCALE GENOMIC DNA]</scope>
    <source>
        <strain evidence="3">CBS 516.65</strain>
    </source>
</reference>
<sequence length="120" mass="14289">MAPVGVRSISLINAMGWGWERRKHSKKPYERCRASPANRVFDRASRQLYITTYAGDLHYWYYVATQIRTTVRLPRLSVSMPRNYTTDTCTCTFLVTRKKEKKRKKDKKRKKKEKKKKINS</sequence>
<evidence type="ECO:0000256" key="1">
    <source>
        <dbReference type="SAM" id="MobiDB-lite"/>
    </source>
</evidence>
<dbReference type="AlphaFoldDB" id="A0A1L9VZI0"/>
<organism evidence="2 3">
    <name type="scientific">Aspergillus glaucus CBS 516.65</name>
    <dbReference type="NCBI Taxonomy" id="1160497"/>
    <lineage>
        <taxon>Eukaryota</taxon>
        <taxon>Fungi</taxon>
        <taxon>Dikarya</taxon>
        <taxon>Ascomycota</taxon>
        <taxon>Pezizomycotina</taxon>
        <taxon>Eurotiomycetes</taxon>
        <taxon>Eurotiomycetidae</taxon>
        <taxon>Eurotiales</taxon>
        <taxon>Aspergillaceae</taxon>
        <taxon>Aspergillus</taxon>
        <taxon>Aspergillus subgen. Aspergillus</taxon>
    </lineage>
</organism>
<protein>
    <submittedName>
        <fullName evidence="2">Uncharacterized protein</fullName>
    </submittedName>
</protein>
<dbReference type="GeneID" id="34459444"/>
<feature type="region of interest" description="Disordered" evidence="1">
    <location>
        <begin position="98"/>
        <end position="120"/>
    </location>
</feature>
<evidence type="ECO:0000313" key="2">
    <source>
        <dbReference type="EMBL" id="OJJ89289.1"/>
    </source>
</evidence>
<proteinExistence type="predicted"/>
<evidence type="ECO:0000313" key="3">
    <source>
        <dbReference type="Proteomes" id="UP000184300"/>
    </source>
</evidence>
<dbReference type="EMBL" id="KV878888">
    <property type="protein sequence ID" value="OJJ89289.1"/>
    <property type="molecule type" value="Genomic_DNA"/>
</dbReference>
<name>A0A1L9VZI0_ASPGL</name>
<keyword evidence="3" id="KW-1185">Reference proteome</keyword>
<dbReference type="Proteomes" id="UP000184300">
    <property type="component" value="Unassembled WGS sequence"/>
</dbReference>
<accession>A0A1L9VZI0</accession>